<accession>A0A0C9T534</accession>
<dbReference type="InterPro" id="IPR008266">
    <property type="entry name" value="Tyr_kinase_AS"/>
</dbReference>
<dbReference type="InterPro" id="IPR000719">
    <property type="entry name" value="Prot_kinase_dom"/>
</dbReference>
<dbReference type="GO" id="GO:0005524">
    <property type="term" value="F:ATP binding"/>
    <property type="evidence" value="ECO:0007669"/>
    <property type="project" value="InterPro"/>
</dbReference>
<sequence length="297" mass="33118">NDLTGSVTREGEHPFASGSYGDIYRGTLRVRGTSTDVHSFIPSNPPRLTVRLARYFVQRLNREIRVWLNLKHINVLPLFGTTMGFGQFPAMVCPWLEDGPLTSYLERRDDRLTMGKRLLHDVAVGLQYLHSQTVIHGDLSGSNVLIHGDGRACIADFGLSTLLTALGDSTFATTFRAKGTLRWGAPECLYLNDHMSEDEENVSRPPPTPGSDIYSFGRIMLQILSGKIPFHYYPGDAPVVLAISQGETPRRPSGAVVTDDQWSFIERCWSPVDARPSDDEIVEFTRNELVKCVLPQV</sequence>
<reference evidence="2 3" key="1">
    <citation type="submission" date="2014-06" db="EMBL/GenBank/DDBJ databases">
        <authorList>
            <consortium name="DOE Joint Genome Institute"/>
            <person name="Kuo A."/>
            <person name="Kohler A."/>
            <person name="Nagy L.G."/>
            <person name="Floudas D."/>
            <person name="Copeland A."/>
            <person name="Barry K.W."/>
            <person name="Cichocki N."/>
            <person name="Veneault-Fourrey C."/>
            <person name="LaButti K."/>
            <person name="Lindquist E.A."/>
            <person name="Lipzen A."/>
            <person name="Lundell T."/>
            <person name="Morin E."/>
            <person name="Murat C."/>
            <person name="Sun H."/>
            <person name="Tunlid A."/>
            <person name="Henrissat B."/>
            <person name="Grigoriev I.V."/>
            <person name="Hibbett D.S."/>
            <person name="Martin F."/>
            <person name="Nordberg H.P."/>
            <person name="Cantor M.N."/>
            <person name="Hua S.X."/>
        </authorList>
    </citation>
    <scope>NUCLEOTIDE SEQUENCE [LARGE SCALE GENOMIC DNA]</scope>
    <source>
        <strain evidence="2 3">ATCC 200175</strain>
    </source>
</reference>
<feature type="domain" description="Protein kinase" evidence="1">
    <location>
        <begin position="9"/>
        <end position="290"/>
    </location>
</feature>
<evidence type="ECO:0000313" key="2">
    <source>
        <dbReference type="EMBL" id="KIJ10805.1"/>
    </source>
</evidence>
<dbReference type="GO" id="GO:0004674">
    <property type="term" value="F:protein serine/threonine kinase activity"/>
    <property type="evidence" value="ECO:0007669"/>
    <property type="project" value="TreeGrafter"/>
</dbReference>
<name>A0A0C9T534_PAXIN</name>
<dbReference type="HOGENOM" id="CLU_000288_7_18_1"/>
<reference evidence="3" key="2">
    <citation type="submission" date="2015-01" db="EMBL/GenBank/DDBJ databases">
        <title>Evolutionary Origins and Diversification of the Mycorrhizal Mutualists.</title>
        <authorList>
            <consortium name="DOE Joint Genome Institute"/>
            <consortium name="Mycorrhizal Genomics Consortium"/>
            <person name="Kohler A."/>
            <person name="Kuo A."/>
            <person name="Nagy L.G."/>
            <person name="Floudas D."/>
            <person name="Copeland A."/>
            <person name="Barry K.W."/>
            <person name="Cichocki N."/>
            <person name="Veneault-Fourrey C."/>
            <person name="LaButti K."/>
            <person name="Lindquist E.A."/>
            <person name="Lipzen A."/>
            <person name="Lundell T."/>
            <person name="Morin E."/>
            <person name="Murat C."/>
            <person name="Riley R."/>
            <person name="Ohm R."/>
            <person name="Sun H."/>
            <person name="Tunlid A."/>
            <person name="Henrissat B."/>
            <person name="Grigoriev I.V."/>
            <person name="Hibbett D.S."/>
            <person name="Martin F."/>
        </authorList>
    </citation>
    <scope>NUCLEOTIDE SEQUENCE [LARGE SCALE GENOMIC DNA]</scope>
    <source>
        <strain evidence="3">ATCC 200175</strain>
    </source>
</reference>
<dbReference type="InterPro" id="IPR001245">
    <property type="entry name" value="Ser-Thr/Tyr_kinase_cat_dom"/>
</dbReference>
<dbReference type="SUPFAM" id="SSF56112">
    <property type="entry name" value="Protein kinase-like (PK-like)"/>
    <property type="match status" value="1"/>
</dbReference>
<dbReference type="PANTHER" id="PTHR44329:SF214">
    <property type="entry name" value="PROTEIN KINASE DOMAIN-CONTAINING PROTEIN"/>
    <property type="match status" value="1"/>
</dbReference>
<dbReference type="PROSITE" id="PS00109">
    <property type="entry name" value="PROTEIN_KINASE_TYR"/>
    <property type="match status" value="1"/>
</dbReference>
<organism evidence="2 3">
    <name type="scientific">Paxillus involutus ATCC 200175</name>
    <dbReference type="NCBI Taxonomy" id="664439"/>
    <lineage>
        <taxon>Eukaryota</taxon>
        <taxon>Fungi</taxon>
        <taxon>Dikarya</taxon>
        <taxon>Basidiomycota</taxon>
        <taxon>Agaricomycotina</taxon>
        <taxon>Agaricomycetes</taxon>
        <taxon>Agaricomycetidae</taxon>
        <taxon>Boletales</taxon>
        <taxon>Paxilineae</taxon>
        <taxon>Paxillaceae</taxon>
        <taxon>Paxillus</taxon>
    </lineage>
</organism>
<dbReference type="InterPro" id="IPR011009">
    <property type="entry name" value="Kinase-like_dom_sf"/>
</dbReference>
<gene>
    <name evidence="2" type="ORF">PAXINDRAFT_85450</name>
</gene>
<dbReference type="Pfam" id="PF07714">
    <property type="entry name" value="PK_Tyr_Ser-Thr"/>
    <property type="match status" value="1"/>
</dbReference>
<dbReference type="OrthoDB" id="4062651at2759"/>
<dbReference type="InterPro" id="IPR051681">
    <property type="entry name" value="Ser/Thr_Kinases-Pseudokinases"/>
</dbReference>
<dbReference type="PROSITE" id="PS50011">
    <property type="entry name" value="PROTEIN_KINASE_DOM"/>
    <property type="match status" value="1"/>
</dbReference>
<dbReference type="Proteomes" id="UP000053647">
    <property type="component" value="Unassembled WGS sequence"/>
</dbReference>
<proteinExistence type="predicted"/>
<dbReference type="EMBL" id="KN819395">
    <property type="protein sequence ID" value="KIJ10805.1"/>
    <property type="molecule type" value="Genomic_DNA"/>
</dbReference>
<evidence type="ECO:0000259" key="1">
    <source>
        <dbReference type="PROSITE" id="PS50011"/>
    </source>
</evidence>
<feature type="non-terminal residue" evidence="2">
    <location>
        <position position="297"/>
    </location>
</feature>
<dbReference type="Gene3D" id="1.10.510.10">
    <property type="entry name" value="Transferase(Phosphotransferase) domain 1"/>
    <property type="match status" value="1"/>
</dbReference>
<dbReference type="AlphaFoldDB" id="A0A0C9T534"/>
<protein>
    <recommendedName>
        <fullName evidence="1">Protein kinase domain-containing protein</fullName>
    </recommendedName>
</protein>
<evidence type="ECO:0000313" key="3">
    <source>
        <dbReference type="Proteomes" id="UP000053647"/>
    </source>
</evidence>
<dbReference type="PANTHER" id="PTHR44329">
    <property type="entry name" value="SERINE/THREONINE-PROTEIN KINASE TNNI3K-RELATED"/>
    <property type="match status" value="1"/>
</dbReference>
<keyword evidence="3" id="KW-1185">Reference proteome</keyword>